<dbReference type="GO" id="GO:0005886">
    <property type="term" value="C:plasma membrane"/>
    <property type="evidence" value="ECO:0007669"/>
    <property type="project" value="UniProtKB-SubCell"/>
</dbReference>
<evidence type="ECO:0000259" key="9">
    <source>
        <dbReference type="PROSITE" id="PS51012"/>
    </source>
</evidence>
<protein>
    <submittedName>
        <fullName evidence="10">ABC transporter permease</fullName>
    </submittedName>
</protein>
<accession>A0AA95MSV2</accession>
<dbReference type="PANTHER" id="PTHR30294">
    <property type="entry name" value="MEMBRANE COMPONENT OF ABC TRANSPORTER YHHJ-RELATED"/>
    <property type="match status" value="1"/>
</dbReference>
<sequence>MRKIWTILTLQLKEFFKSPGVLVLMFVMPVLFSGIFGGMTMNSEQNKPVVNVVLNDTEISGQILNLLTKEHHYEWKKATRQQAEKNVAAQDVAAAVVIPDDIGERILASEPLLDIIVQRKSETYLALSAHLEGTAGLVLRSYQATSKLEADAFPKVLETIANNKGVTVEKQTIQKETKTNVEASLLFVGFAIMFMMFGLSGAASAILEERMGGTWGRLMVSPASKLQIILGYLLAYFFMGWIQFAVLMTTMNLMFATTWGKLTYLIPFVSLVILSVVGFGLMIAGLVKTKQQASAISAVLIVSTCMLGGVYWPIDVVPDIMQKIALGVPQSWAMSGFKEIISGSLHSATLVKDTLALVGFSALFFFIGLRGIKFE</sequence>
<reference evidence="10" key="1">
    <citation type="submission" date="2023-05" db="EMBL/GenBank/DDBJ databases">
        <title>Comparative genomics of Bacillaceae isolates and their secondary metabolite potential.</title>
        <authorList>
            <person name="Song L."/>
            <person name="Nielsen L.J."/>
            <person name="Mohite O."/>
            <person name="Xu X."/>
            <person name="Weber T."/>
            <person name="Kovacs A.T."/>
        </authorList>
    </citation>
    <scope>NUCLEOTIDE SEQUENCE</scope>
    <source>
        <strain evidence="10">XLM17</strain>
    </source>
</reference>
<dbReference type="InterPro" id="IPR013525">
    <property type="entry name" value="ABC2_TM"/>
</dbReference>
<evidence type="ECO:0000256" key="2">
    <source>
        <dbReference type="ARBA" id="ARBA00007783"/>
    </source>
</evidence>
<dbReference type="Proteomes" id="UP001178288">
    <property type="component" value="Chromosome"/>
</dbReference>
<comment type="similarity">
    <text evidence="2">Belongs to the ABC-2 integral membrane protein family.</text>
</comment>
<proteinExistence type="inferred from homology"/>
<dbReference type="RefSeq" id="WP_066095447.1">
    <property type="nucleotide sequence ID" value="NZ_CP126114.1"/>
</dbReference>
<keyword evidence="3" id="KW-0813">Transport</keyword>
<evidence type="ECO:0000313" key="10">
    <source>
        <dbReference type="EMBL" id="WHY86721.1"/>
    </source>
</evidence>
<evidence type="ECO:0000256" key="4">
    <source>
        <dbReference type="ARBA" id="ARBA00022475"/>
    </source>
</evidence>
<keyword evidence="6 8" id="KW-1133">Transmembrane helix</keyword>
<dbReference type="KEGG" id="nnv:QNH39_02250"/>
<evidence type="ECO:0000256" key="5">
    <source>
        <dbReference type="ARBA" id="ARBA00022692"/>
    </source>
</evidence>
<gene>
    <name evidence="10" type="ORF">QNH39_02250</name>
</gene>
<feature type="transmembrane region" description="Helical" evidence="8">
    <location>
        <begin position="185"/>
        <end position="207"/>
    </location>
</feature>
<evidence type="ECO:0000256" key="3">
    <source>
        <dbReference type="ARBA" id="ARBA00022448"/>
    </source>
</evidence>
<organism evidence="10 11">
    <name type="scientific">Neobacillus novalis</name>
    <dbReference type="NCBI Taxonomy" id="220687"/>
    <lineage>
        <taxon>Bacteria</taxon>
        <taxon>Bacillati</taxon>
        <taxon>Bacillota</taxon>
        <taxon>Bacilli</taxon>
        <taxon>Bacillales</taxon>
        <taxon>Bacillaceae</taxon>
        <taxon>Neobacillus</taxon>
    </lineage>
</organism>
<feature type="transmembrane region" description="Helical" evidence="8">
    <location>
        <begin position="354"/>
        <end position="372"/>
    </location>
</feature>
<evidence type="ECO:0000256" key="7">
    <source>
        <dbReference type="ARBA" id="ARBA00023136"/>
    </source>
</evidence>
<dbReference type="AlphaFoldDB" id="A0AA95MSV2"/>
<keyword evidence="11" id="KW-1185">Reference proteome</keyword>
<feature type="transmembrane region" description="Helical" evidence="8">
    <location>
        <begin position="294"/>
        <end position="314"/>
    </location>
</feature>
<dbReference type="PROSITE" id="PS51012">
    <property type="entry name" value="ABC_TM2"/>
    <property type="match status" value="1"/>
</dbReference>
<evidence type="ECO:0000256" key="8">
    <source>
        <dbReference type="SAM" id="Phobius"/>
    </source>
</evidence>
<dbReference type="InterPro" id="IPR047817">
    <property type="entry name" value="ABC2_TM_bact-type"/>
</dbReference>
<name>A0AA95MSV2_9BACI</name>
<dbReference type="Pfam" id="PF12698">
    <property type="entry name" value="ABC2_membrane_3"/>
    <property type="match status" value="1"/>
</dbReference>
<feature type="domain" description="ABC transmembrane type-2" evidence="9">
    <location>
        <begin position="150"/>
        <end position="375"/>
    </location>
</feature>
<evidence type="ECO:0000256" key="6">
    <source>
        <dbReference type="ARBA" id="ARBA00022989"/>
    </source>
</evidence>
<feature type="transmembrane region" description="Helical" evidence="8">
    <location>
        <begin position="262"/>
        <end position="287"/>
    </location>
</feature>
<keyword evidence="4" id="KW-1003">Cell membrane</keyword>
<dbReference type="GO" id="GO:0140359">
    <property type="term" value="F:ABC-type transporter activity"/>
    <property type="evidence" value="ECO:0007669"/>
    <property type="project" value="InterPro"/>
</dbReference>
<feature type="transmembrane region" description="Helical" evidence="8">
    <location>
        <begin position="21"/>
        <end position="41"/>
    </location>
</feature>
<keyword evidence="7 8" id="KW-0472">Membrane</keyword>
<evidence type="ECO:0000256" key="1">
    <source>
        <dbReference type="ARBA" id="ARBA00004651"/>
    </source>
</evidence>
<feature type="transmembrane region" description="Helical" evidence="8">
    <location>
        <begin position="228"/>
        <end position="250"/>
    </location>
</feature>
<dbReference type="EMBL" id="CP126114">
    <property type="protein sequence ID" value="WHY86721.1"/>
    <property type="molecule type" value="Genomic_DNA"/>
</dbReference>
<dbReference type="PANTHER" id="PTHR30294:SF45">
    <property type="entry name" value="LINEARMYCIN RESISTANCE PERMEASE PROTEIN LNRN"/>
    <property type="match status" value="1"/>
</dbReference>
<dbReference type="Gene3D" id="3.40.1710.10">
    <property type="entry name" value="abc type-2 transporter like domain"/>
    <property type="match status" value="1"/>
</dbReference>
<keyword evidence="5 8" id="KW-0812">Transmembrane</keyword>
<dbReference type="InterPro" id="IPR051449">
    <property type="entry name" value="ABC-2_transporter_component"/>
</dbReference>
<comment type="subcellular location">
    <subcellularLocation>
        <location evidence="1">Cell membrane</location>
        <topology evidence="1">Multi-pass membrane protein</topology>
    </subcellularLocation>
</comment>
<evidence type="ECO:0000313" key="11">
    <source>
        <dbReference type="Proteomes" id="UP001178288"/>
    </source>
</evidence>